<dbReference type="Pfam" id="PF13578">
    <property type="entry name" value="Methyltransf_24"/>
    <property type="match status" value="1"/>
</dbReference>
<feature type="region of interest" description="Disordered" evidence="2">
    <location>
        <begin position="432"/>
        <end position="459"/>
    </location>
</feature>
<dbReference type="Pfam" id="PF00535">
    <property type="entry name" value="Glycos_transf_2"/>
    <property type="match status" value="1"/>
</dbReference>
<feature type="compositionally biased region" description="Pro residues" evidence="2">
    <location>
        <begin position="432"/>
        <end position="446"/>
    </location>
</feature>
<dbReference type="EMBL" id="JBHLVZ010000076">
    <property type="protein sequence ID" value="MFC0388085.1"/>
    <property type="molecule type" value="Genomic_DNA"/>
</dbReference>
<dbReference type="Gene3D" id="3.40.50.2000">
    <property type="entry name" value="Glycogen Phosphorylase B"/>
    <property type="match status" value="1"/>
</dbReference>
<keyword evidence="1" id="KW-0175">Coiled coil</keyword>
<dbReference type="InterPro" id="IPR029063">
    <property type="entry name" value="SAM-dependent_MTases_sf"/>
</dbReference>
<evidence type="ECO:0000313" key="4">
    <source>
        <dbReference type="EMBL" id="MFC0388085.1"/>
    </source>
</evidence>
<dbReference type="Pfam" id="PF13692">
    <property type="entry name" value="Glyco_trans_1_4"/>
    <property type="match status" value="1"/>
</dbReference>
<evidence type="ECO:0000259" key="3">
    <source>
        <dbReference type="Pfam" id="PF00535"/>
    </source>
</evidence>
<dbReference type="Gene3D" id="3.90.550.10">
    <property type="entry name" value="Spore Coat Polysaccharide Biosynthesis Protein SpsA, Chain A"/>
    <property type="match status" value="1"/>
</dbReference>
<dbReference type="PANTHER" id="PTHR43179">
    <property type="entry name" value="RHAMNOSYLTRANSFERASE WBBL"/>
    <property type="match status" value="1"/>
</dbReference>
<feature type="domain" description="Glycosyltransferase 2-like" evidence="3">
    <location>
        <begin position="500"/>
        <end position="623"/>
    </location>
</feature>
<feature type="coiled-coil region" evidence="1">
    <location>
        <begin position="256"/>
        <end position="291"/>
    </location>
</feature>
<dbReference type="InterPro" id="IPR029044">
    <property type="entry name" value="Nucleotide-diphossugar_trans"/>
</dbReference>
<dbReference type="SUPFAM" id="SSF53448">
    <property type="entry name" value="Nucleotide-diphospho-sugar transferases"/>
    <property type="match status" value="1"/>
</dbReference>
<sequence>MPDQTEGPITGDELTWDPVRLAHPGPWAGHIPFAFWLIKTLRPTSLVELGTHSGNSYFAFCQAINMFCPGARAFAVDTWQGDEHAGHYGEAVYADVAAFNAAHFAQFSTLIRTTFDDARAYFPDGAPGGGIDLLHIDGLHSHDAVRHDFETWRSALSARGVVLFHDINVRERGFGVWRLWEELRAQYPSFAFDHSNGLGVLGVGPEQEPALRSLYGLGADAAAAFRRRIAARGEAFQRQADILDLRAEMAAKDAHIAELTARVTGLGAEVARLSEEDFLEARQQAERASQEAGWQAKLVGALREEVAAKDAMIAHLGNTAAARAAALATRDRIIAARDALAMQLSASIAAQRQEREGALAGLREERRDAERRVVQAQRERDALAFALDRARAETEEAVQAVIRQYVGSTSWRLTRPLRVGVRLLREGRLRPAPAPALPAPPPPVQPAPSAEPEAAPAAMTGESMSAKAAMRVTLSARLDAFLASSATLRLPRAAEPDVTILLVLFNQAELTFGCLGSIAETLSGGDVGVEVVILDNASTDQTAALLDRIEGATVIRSPVNLHFLKGVNQAARSATGRALLLLNNDAQLLPGAVASALRTLDSAPDIGAVGGRIILPDGTLQEAGSIIWRNGAAAGYGRGADPNAPDFMFQRDVDFCSGAFLLTPAETWRGMGGFDERYAPAYYEETDYCLRLWESGLRVVFDPDVAIIHYEFGSSASSAEALALQGGNHRIFAQQHQEWLEGQFPLDPVNVIAARTARSGRPRVLVIEDRVPKVELGSGYPRSNLLLHELLRAGADVTLFPAWRHPETWPGVRRALDKRIEVLIAAEASQIRPYLEARRGHFDAIIVCRPPNMLSFEEAVGTDLDLIGSARVIYDAEALFVTRALQRRSANGDPVPDEERHAMVAEEVALTRLAQSVISVSPGDAETLETYGAKDVRVLSHALADEPLPAGYAERDRIVFLGAIGFEEAPNADAVRWFAADVLPVLRRSLGEATRLTVIGMVKAPSVLALEGASLELKGMVDDLRAGLADARIMVVPSRIGAGIPLKALQAAALGIPMVVTPLIAEQLGWKDGREVLVAEDATGFAEACARLYGDPGLWEEVRRNALERVRRDAAPEVFARTVRDLVKGIPVTRRRPEAVVEAERRLAPPPAAAPEPNTSRPATADYSLAIPFGFPPLEAPAPRIAVICHLYHPEIGREVRSYLRNLPLPANVFLSTDTEGKAEAIRAAFADWEGGRVELRVVPNRGRDIAPKLVGFADAHADHDLVLHLHSKKSDHAAFLAPWRGFLFENLLGSEAAVSSILDAFARLPQLGMVAPQHYEGIRRWLGWNGNYEVAQGLARRMGIALSPVRALDFPSGSMFWARPAALKPLLDLGLTFDDFPKEGAQLDHTPAHAIERLYFLACERSGHAWLKVAQPALYADTDRMVAVGSPAALDRFLGEHAVVLTGPVLLPVRTEPAPMVTRVPPGLSQRLAQRGF</sequence>
<dbReference type="SUPFAM" id="SSF53756">
    <property type="entry name" value="UDP-Glycosyltransferase/glycogen phosphorylase"/>
    <property type="match status" value="1"/>
</dbReference>
<protein>
    <submittedName>
        <fullName evidence="4">Rhamnan synthesis F family protein</fullName>
    </submittedName>
</protein>
<gene>
    <name evidence="4" type="ORF">ACFFIC_21440</name>
</gene>
<evidence type="ECO:0000313" key="5">
    <source>
        <dbReference type="Proteomes" id="UP001589789"/>
    </source>
</evidence>
<dbReference type="RefSeq" id="WP_377054161.1">
    <property type="nucleotide sequence ID" value="NZ_JBHLVZ010000076.1"/>
</dbReference>
<feature type="coiled-coil region" evidence="1">
    <location>
        <begin position="352"/>
        <end position="393"/>
    </location>
</feature>
<reference evidence="4 5" key="1">
    <citation type="submission" date="2024-09" db="EMBL/GenBank/DDBJ databases">
        <authorList>
            <person name="Sun Q."/>
            <person name="Mori K."/>
        </authorList>
    </citation>
    <scope>NUCLEOTIDE SEQUENCE [LARGE SCALE GENOMIC DNA]</scope>
    <source>
        <strain evidence="4 5">CCM 7468</strain>
    </source>
</reference>
<dbReference type="SUPFAM" id="SSF53335">
    <property type="entry name" value="S-adenosyl-L-methionine-dependent methyltransferases"/>
    <property type="match status" value="1"/>
</dbReference>
<dbReference type="InterPro" id="IPR001173">
    <property type="entry name" value="Glyco_trans_2-like"/>
</dbReference>
<comment type="caution">
    <text evidence="4">The sequence shown here is derived from an EMBL/GenBank/DDBJ whole genome shotgun (WGS) entry which is preliminary data.</text>
</comment>
<dbReference type="Pfam" id="PF05045">
    <property type="entry name" value="RgpF"/>
    <property type="match status" value="1"/>
</dbReference>
<dbReference type="InterPro" id="IPR007739">
    <property type="entry name" value="RgpF"/>
</dbReference>
<proteinExistence type="predicted"/>
<dbReference type="Proteomes" id="UP001589789">
    <property type="component" value="Unassembled WGS sequence"/>
</dbReference>
<evidence type="ECO:0000256" key="1">
    <source>
        <dbReference type="SAM" id="Coils"/>
    </source>
</evidence>
<name>A0ABV6IWU7_9PROT</name>
<evidence type="ECO:0000256" key="2">
    <source>
        <dbReference type="SAM" id="MobiDB-lite"/>
    </source>
</evidence>
<dbReference type="Gene3D" id="3.40.50.150">
    <property type="entry name" value="Vaccinia Virus protein VP39"/>
    <property type="match status" value="1"/>
</dbReference>
<feature type="compositionally biased region" description="Low complexity" evidence="2">
    <location>
        <begin position="447"/>
        <end position="458"/>
    </location>
</feature>
<keyword evidence="5" id="KW-1185">Reference proteome</keyword>
<dbReference type="CDD" id="cd04186">
    <property type="entry name" value="GT_2_like_c"/>
    <property type="match status" value="1"/>
</dbReference>
<accession>A0ABV6IWU7</accession>
<dbReference type="PANTHER" id="PTHR43179:SF7">
    <property type="entry name" value="RHAMNOSYLTRANSFERASE WBBL"/>
    <property type="match status" value="1"/>
</dbReference>
<feature type="region of interest" description="Disordered" evidence="2">
    <location>
        <begin position="1142"/>
        <end position="1161"/>
    </location>
</feature>
<organism evidence="4 5">
    <name type="scientific">Muricoccus vinaceus</name>
    <dbReference type="NCBI Taxonomy" id="424704"/>
    <lineage>
        <taxon>Bacteria</taxon>
        <taxon>Pseudomonadati</taxon>
        <taxon>Pseudomonadota</taxon>
        <taxon>Alphaproteobacteria</taxon>
        <taxon>Acetobacterales</taxon>
        <taxon>Roseomonadaceae</taxon>
        <taxon>Muricoccus</taxon>
    </lineage>
</organism>